<dbReference type="PANTHER" id="PTHR21299">
    <property type="entry name" value="CYTIDYLATE KINASE/PANTOATE-BETA-ALANINE LIGASE"/>
    <property type="match status" value="1"/>
</dbReference>
<keyword evidence="17" id="KW-1185">Reference proteome</keyword>
<dbReference type="NCBIfam" id="TIGR00018">
    <property type="entry name" value="panC"/>
    <property type="match status" value="1"/>
</dbReference>
<keyword evidence="9 15" id="KW-0547">Nucleotide-binding</keyword>
<comment type="subunit">
    <text evidence="15">Homodimer.</text>
</comment>
<dbReference type="InterPro" id="IPR003721">
    <property type="entry name" value="Pantoate_ligase"/>
</dbReference>
<dbReference type="EMBL" id="SPQZ01000001">
    <property type="protein sequence ID" value="TFW00211.1"/>
    <property type="molecule type" value="Genomic_DNA"/>
</dbReference>
<keyword evidence="6 15" id="KW-0963">Cytoplasm</keyword>
<dbReference type="GO" id="GO:0004592">
    <property type="term" value="F:pantoate-beta-alanine ligase activity"/>
    <property type="evidence" value="ECO:0007669"/>
    <property type="project" value="UniProtKB-UniRule"/>
</dbReference>
<evidence type="ECO:0000256" key="13">
    <source>
        <dbReference type="ARBA" id="ARBA00055042"/>
    </source>
</evidence>
<sequence length="297" mass="31414">MNRPSPTASTIAVAPTVTVLPTVDSVRESVRAARASGDRIVLVPTMGALHAGHLALVDRARELGETVIVSIFVNPLQFGAGEDLDRYPRTLDADLEALDAHGASFVFAPSVDEMYPTGAVETRVSAGHVGSLYEGAARPGHFDGMLTVVAKLLGITQPDVAVFGRKDAQQAFLVQQMVADLNLATTIEVVPTVRELDGLALSSRNRFLSDEERLAAITLSEALRTAENTAFEGVAEVLAEAAGAFGDHDAVKLDYLVVVDPATFLPVDDDFRGPATVLVAALVGETRLIDNTTITLN</sequence>
<comment type="similarity">
    <text evidence="3 15">Belongs to the pantothenate synthetase family.</text>
</comment>
<evidence type="ECO:0000256" key="11">
    <source>
        <dbReference type="ARBA" id="ARBA00032806"/>
    </source>
</evidence>
<evidence type="ECO:0000256" key="12">
    <source>
        <dbReference type="ARBA" id="ARBA00048258"/>
    </source>
</evidence>
<evidence type="ECO:0000256" key="6">
    <source>
        <dbReference type="ARBA" id="ARBA00022490"/>
    </source>
</evidence>
<evidence type="ECO:0000256" key="10">
    <source>
        <dbReference type="ARBA" id="ARBA00022840"/>
    </source>
</evidence>
<dbReference type="UniPathway" id="UPA00028">
    <property type="reaction ID" value="UER00005"/>
</dbReference>
<protein>
    <recommendedName>
        <fullName evidence="5 15">Pantothenate synthetase</fullName>
        <shortName evidence="15">PS</shortName>
        <ecNumber evidence="4 15">6.3.2.1</ecNumber>
    </recommendedName>
    <alternativeName>
        <fullName evidence="14 15">Pantoate--beta-alanine ligase</fullName>
    </alternativeName>
    <alternativeName>
        <fullName evidence="11 15">Pantoate-activating enzyme</fullName>
    </alternativeName>
</protein>
<dbReference type="GO" id="GO:0005829">
    <property type="term" value="C:cytosol"/>
    <property type="evidence" value="ECO:0007669"/>
    <property type="project" value="TreeGrafter"/>
</dbReference>
<evidence type="ECO:0000313" key="17">
    <source>
        <dbReference type="Proteomes" id="UP000298127"/>
    </source>
</evidence>
<dbReference type="InterPro" id="IPR014729">
    <property type="entry name" value="Rossmann-like_a/b/a_fold"/>
</dbReference>
<evidence type="ECO:0000256" key="1">
    <source>
        <dbReference type="ARBA" id="ARBA00004496"/>
    </source>
</evidence>
<feature type="binding site" evidence="15">
    <location>
        <begin position="201"/>
        <end position="204"/>
    </location>
    <ligand>
        <name>ATP</name>
        <dbReference type="ChEBI" id="CHEBI:30616"/>
    </ligand>
</feature>
<evidence type="ECO:0000256" key="5">
    <source>
        <dbReference type="ARBA" id="ARBA00014155"/>
    </source>
</evidence>
<dbReference type="InterPro" id="IPR042176">
    <property type="entry name" value="Pantoate_ligase_C"/>
</dbReference>
<dbReference type="Gene3D" id="3.30.1300.10">
    <property type="entry name" value="Pantoate-beta-alanine ligase, C-terminal domain"/>
    <property type="match status" value="1"/>
</dbReference>
<keyword evidence="10 15" id="KW-0067">ATP-binding</keyword>
<feature type="active site" description="Proton donor" evidence="15">
    <location>
        <position position="53"/>
    </location>
</feature>
<dbReference type="AlphaFoldDB" id="A0A4Y9R7B1"/>
<evidence type="ECO:0000256" key="9">
    <source>
        <dbReference type="ARBA" id="ARBA00022741"/>
    </source>
</evidence>
<dbReference type="GO" id="GO:0005524">
    <property type="term" value="F:ATP binding"/>
    <property type="evidence" value="ECO:0007669"/>
    <property type="project" value="UniProtKB-KW"/>
</dbReference>
<organism evidence="16 17">
    <name type="scientific">Orlajensenia leifsoniae</name>
    <dbReference type="NCBI Taxonomy" id="2561933"/>
    <lineage>
        <taxon>Bacteria</taxon>
        <taxon>Bacillati</taxon>
        <taxon>Actinomycetota</taxon>
        <taxon>Actinomycetes</taxon>
        <taxon>Micrococcales</taxon>
        <taxon>Microbacteriaceae</taxon>
        <taxon>Orlajensenia</taxon>
    </lineage>
</organism>
<feature type="binding site" evidence="15">
    <location>
        <begin position="164"/>
        <end position="167"/>
    </location>
    <ligand>
        <name>ATP</name>
        <dbReference type="ChEBI" id="CHEBI:30616"/>
    </ligand>
</feature>
<dbReference type="SUPFAM" id="SSF52374">
    <property type="entry name" value="Nucleotidylyl transferase"/>
    <property type="match status" value="1"/>
</dbReference>
<dbReference type="NCBIfam" id="TIGR00125">
    <property type="entry name" value="cyt_tran_rel"/>
    <property type="match status" value="1"/>
</dbReference>
<reference evidence="16 17" key="1">
    <citation type="journal article" date="2018" name="J. Microbiol.">
        <title>Leifsonia flava sp. nov., a novel actinobacterium isolated from the rhizosphere of Aquilegia viridiflora.</title>
        <authorList>
            <person name="Cai Y."/>
            <person name="Tao W.Z."/>
            <person name="Ma Y.J."/>
            <person name="Cheng J."/>
            <person name="Zhang M.Y."/>
            <person name="Zhang Y.X."/>
        </authorList>
    </citation>
    <scope>NUCLEOTIDE SEQUENCE [LARGE SCALE GENOMIC DNA]</scope>
    <source>
        <strain evidence="16 17">SYP-B2174</strain>
    </source>
</reference>
<proteinExistence type="inferred from homology"/>
<evidence type="ECO:0000256" key="15">
    <source>
        <dbReference type="HAMAP-Rule" id="MF_00158"/>
    </source>
</evidence>
<comment type="catalytic activity">
    <reaction evidence="12 15">
        <text>(R)-pantoate + beta-alanine + ATP = (R)-pantothenate + AMP + diphosphate + H(+)</text>
        <dbReference type="Rhea" id="RHEA:10912"/>
        <dbReference type="ChEBI" id="CHEBI:15378"/>
        <dbReference type="ChEBI" id="CHEBI:15980"/>
        <dbReference type="ChEBI" id="CHEBI:29032"/>
        <dbReference type="ChEBI" id="CHEBI:30616"/>
        <dbReference type="ChEBI" id="CHEBI:33019"/>
        <dbReference type="ChEBI" id="CHEBI:57966"/>
        <dbReference type="ChEBI" id="CHEBI:456215"/>
        <dbReference type="EC" id="6.3.2.1"/>
    </reaction>
</comment>
<accession>A0A4Y9R7B1</accession>
<evidence type="ECO:0000256" key="8">
    <source>
        <dbReference type="ARBA" id="ARBA00022655"/>
    </source>
</evidence>
<feature type="binding site" evidence="15">
    <location>
        <position position="77"/>
    </location>
    <ligand>
        <name>(R)-pantoate</name>
        <dbReference type="ChEBI" id="CHEBI:15980"/>
    </ligand>
</feature>
<feature type="binding site" evidence="15">
    <location>
        <position position="77"/>
    </location>
    <ligand>
        <name>beta-alanine</name>
        <dbReference type="ChEBI" id="CHEBI:57966"/>
    </ligand>
</feature>
<dbReference type="Pfam" id="PF02569">
    <property type="entry name" value="Pantoate_ligase"/>
    <property type="match status" value="1"/>
</dbReference>
<dbReference type="FunFam" id="3.40.50.620:FF:000114">
    <property type="entry name" value="Pantothenate synthetase"/>
    <property type="match status" value="1"/>
</dbReference>
<gene>
    <name evidence="15" type="primary">panC</name>
    <name evidence="16" type="ORF">E4M00_03230</name>
</gene>
<dbReference type="RefSeq" id="WP_135119040.1">
    <property type="nucleotide sequence ID" value="NZ_SPQZ01000001.1"/>
</dbReference>
<dbReference type="CDD" id="cd00560">
    <property type="entry name" value="PanC"/>
    <property type="match status" value="1"/>
</dbReference>
<dbReference type="Gene3D" id="3.40.50.620">
    <property type="entry name" value="HUPs"/>
    <property type="match status" value="1"/>
</dbReference>
<dbReference type="EC" id="6.3.2.1" evidence="4 15"/>
<comment type="function">
    <text evidence="13 15">Catalyzes the condensation of pantoate with beta-alanine in an ATP-dependent reaction via a pantoyl-adenylate intermediate.</text>
</comment>
<keyword evidence="8 15" id="KW-0566">Pantothenate biosynthesis</keyword>
<comment type="pathway">
    <text evidence="2 15">Cofactor biosynthesis; (R)-pantothenate biosynthesis; (R)-pantothenate from (R)-pantoate and beta-alanine: step 1/1.</text>
</comment>
<keyword evidence="7 15" id="KW-0436">Ligase</keyword>
<feature type="binding site" evidence="15">
    <location>
        <begin position="46"/>
        <end position="53"/>
    </location>
    <ligand>
        <name>ATP</name>
        <dbReference type="ChEBI" id="CHEBI:30616"/>
    </ligand>
</feature>
<comment type="miscellaneous">
    <text evidence="15">The reaction proceeds by a bi uni uni bi ping pong mechanism.</text>
</comment>
<evidence type="ECO:0000256" key="7">
    <source>
        <dbReference type="ARBA" id="ARBA00022598"/>
    </source>
</evidence>
<comment type="caution">
    <text evidence="16">The sequence shown here is derived from an EMBL/GenBank/DDBJ whole genome shotgun (WGS) entry which is preliminary data.</text>
</comment>
<evidence type="ECO:0000313" key="16">
    <source>
        <dbReference type="EMBL" id="TFW00211.1"/>
    </source>
</evidence>
<evidence type="ECO:0000256" key="4">
    <source>
        <dbReference type="ARBA" id="ARBA00012219"/>
    </source>
</evidence>
<dbReference type="GO" id="GO:0015940">
    <property type="term" value="P:pantothenate biosynthetic process"/>
    <property type="evidence" value="ECO:0007669"/>
    <property type="project" value="UniProtKB-UniRule"/>
</dbReference>
<comment type="subcellular location">
    <subcellularLocation>
        <location evidence="1 15">Cytoplasm</location>
    </subcellularLocation>
</comment>
<feature type="binding site" evidence="15">
    <location>
        <position position="170"/>
    </location>
    <ligand>
        <name>(R)-pantoate</name>
        <dbReference type="ChEBI" id="CHEBI:15980"/>
    </ligand>
</feature>
<evidence type="ECO:0000256" key="14">
    <source>
        <dbReference type="ARBA" id="ARBA00077433"/>
    </source>
</evidence>
<dbReference type="HAMAP" id="MF_00158">
    <property type="entry name" value="PanC"/>
    <property type="match status" value="1"/>
</dbReference>
<dbReference type="InterPro" id="IPR004821">
    <property type="entry name" value="Cyt_trans-like"/>
</dbReference>
<dbReference type="Proteomes" id="UP000298127">
    <property type="component" value="Unassembled WGS sequence"/>
</dbReference>
<feature type="binding site" evidence="15">
    <location>
        <position position="193"/>
    </location>
    <ligand>
        <name>ATP</name>
        <dbReference type="ChEBI" id="CHEBI:30616"/>
    </ligand>
</feature>
<evidence type="ECO:0000256" key="3">
    <source>
        <dbReference type="ARBA" id="ARBA00009256"/>
    </source>
</evidence>
<dbReference type="PANTHER" id="PTHR21299:SF1">
    <property type="entry name" value="PANTOATE--BETA-ALANINE LIGASE"/>
    <property type="match status" value="1"/>
</dbReference>
<name>A0A4Y9R7B1_9MICO</name>
<evidence type="ECO:0000256" key="2">
    <source>
        <dbReference type="ARBA" id="ARBA00004990"/>
    </source>
</evidence>